<evidence type="ECO:0000256" key="1">
    <source>
        <dbReference type="SAM" id="MobiDB-lite"/>
    </source>
</evidence>
<dbReference type="AlphaFoldDB" id="A0A915HPY3"/>
<protein>
    <submittedName>
        <fullName evidence="3">Uncharacterized protein</fullName>
    </submittedName>
</protein>
<keyword evidence="2" id="KW-1185">Reference proteome</keyword>
<dbReference type="Proteomes" id="UP000887565">
    <property type="component" value="Unplaced"/>
</dbReference>
<proteinExistence type="predicted"/>
<name>A0A915HPY3_ROMCU</name>
<organism evidence="2 3">
    <name type="scientific">Romanomermis culicivorax</name>
    <name type="common">Nematode worm</name>
    <dbReference type="NCBI Taxonomy" id="13658"/>
    <lineage>
        <taxon>Eukaryota</taxon>
        <taxon>Metazoa</taxon>
        <taxon>Ecdysozoa</taxon>
        <taxon>Nematoda</taxon>
        <taxon>Enoplea</taxon>
        <taxon>Dorylaimia</taxon>
        <taxon>Mermithida</taxon>
        <taxon>Mermithoidea</taxon>
        <taxon>Mermithidae</taxon>
        <taxon>Romanomermis</taxon>
    </lineage>
</organism>
<accession>A0A915HPY3</accession>
<dbReference type="WBParaSite" id="nRc.2.0.1.t04008-RA">
    <property type="protein sequence ID" value="nRc.2.0.1.t04008-RA"/>
    <property type="gene ID" value="nRc.2.0.1.g04008"/>
</dbReference>
<evidence type="ECO:0000313" key="2">
    <source>
        <dbReference type="Proteomes" id="UP000887565"/>
    </source>
</evidence>
<reference evidence="3" key="1">
    <citation type="submission" date="2022-11" db="UniProtKB">
        <authorList>
            <consortium name="WormBaseParasite"/>
        </authorList>
    </citation>
    <scope>IDENTIFICATION</scope>
</reference>
<evidence type="ECO:0000313" key="3">
    <source>
        <dbReference type="WBParaSite" id="nRc.2.0.1.t04008-RA"/>
    </source>
</evidence>
<feature type="compositionally biased region" description="Basic and acidic residues" evidence="1">
    <location>
        <begin position="1"/>
        <end position="12"/>
    </location>
</feature>
<feature type="region of interest" description="Disordered" evidence="1">
    <location>
        <begin position="1"/>
        <end position="28"/>
    </location>
</feature>
<sequence length="93" mass="10703">MPCDDVKLRNQEKISGPRNDGSSSIDQDLLEKDLPPLITVEDEVKAFDLSSEVNKFWSREMNDDEDEGTYYYYAEADDLCEEDEAEAIKYPTL</sequence>